<keyword evidence="3" id="KW-1185">Reference proteome</keyword>
<organism evidence="2 3">
    <name type="scientific">Streptosporangium amethystogenes subsp. fukuiense</name>
    <dbReference type="NCBI Taxonomy" id="698418"/>
    <lineage>
        <taxon>Bacteria</taxon>
        <taxon>Bacillati</taxon>
        <taxon>Actinomycetota</taxon>
        <taxon>Actinomycetes</taxon>
        <taxon>Streptosporangiales</taxon>
        <taxon>Streptosporangiaceae</taxon>
        <taxon>Streptosporangium</taxon>
    </lineage>
</organism>
<feature type="region of interest" description="Disordered" evidence="1">
    <location>
        <begin position="75"/>
        <end position="98"/>
    </location>
</feature>
<dbReference type="RefSeq" id="WP_343981847.1">
    <property type="nucleotide sequence ID" value="NZ_BAAAGK010000233.1"/>
</dbReference>
<evidence type="ECO:0000313" key="2">
    <source>
        <dbReference type="EMBL" id="MFC7603726.1"/>
    </source>
</evidence>
<feature type="compositionally biased region" description="Polar residues" evidence="1">
    <location>
        <begin position="178"/>
        <end position="197"/>
    </location>
</feature>
<protein>
    <submittedName>
        <fullName evidence="2">Uncharacterized protein</fullName>
    </submittedName>
</protein>
<reference evidence="3" key="1">
    <citation type="journal article" date="2019" name="Int. J. Syst. Evol. Microbiol.">
        <title>The Global Catalogue of Microorganisms (GCM) 10K type strain sequencing project: providing services to taxonomists for standard genome sequencing and annotation.</title>
        <authorList>
            <consortium name="The Broad Institute Genomics Platform"/>
            <consortium name="The Broad Institute Genome Sequencing Center for Infectious Disease"/>
            <person name="Wu L."/>
            <person name="Ma J."/>
        </authorList>
    </citation>
    <scope>NUCLEOTIDE SEQUENCE [LARGE SCALE GENOMIC DNA]</scope>
    <source>
        <strain evidence="3">JCM 10083</strain>
    </source>
</reference>
<dbReference type="EMBL" id="JBHTEE010000001">
    <property type="protein sequence ID" value="MFC7603726.1"/>
    <property type="molecule type" value="Genomic_DNA"/>
</dbReference>
<feature type="region of interest" description="Disordered" evidence="1">
    <location>
        <begin position="168"/>
        <end position="259"/>
    </location>
</feature>
<gene>
    <name evidence="2" type="ORF">ACFQVD_26785</name>
</gene>
<feature type="region of interest" description="Disordered" evidence="1">
    <location>
        <begin position="1"/>
        <end position="63"/>
    </location>
</feature>
<evidence type="ECO:0000313" key="3">
    <source>
        <dbReference type="Proteomes" id="UP001596514"/>
    </source>
</evidence>
<feature type="compositionally biased region" description="Polar residues" evidence="1">
    <location>
        <begin position="228"/>
        <end position="239"/>
    </location>
</feature>
<proteinExistence type="predicted"/>
<feature type="region of interest" description="Disordered" evidence="1">
    <location>
        <begin position="110"/>
        <end position="132"/>
    </location>
</feature>
<accession>A0ABW2T896</accession>
<comment type="caution">
    <text evidence="2">The sequence shown here is derived from an EMBL/GenBank/DDBJ whole genome shotgun (WGS) entry which is preliminary data.</text>
</comment>
<sequence>MFQRPLSEAPTSGTGGSVSPGLPTPRARDSKGRGYQDGLPAVVELLPTPTTSEGTGAGHAAQGGMNLRHTISLLPTPRASEQENRQTRRSPSQKAGTHGLCLAAEVAELRPTPRATDGTHGGPNQRGSSGDLMLPSAVQQFLPTPTATRYGSNQSPSPGAAVRPSLDSIEKLLPTPRVSATRTSRGTMLKHSSSPSLEQAIELTSGIVPRELTSLEEAPGSWHGVHTSPPSDAGSTSSDDLPLGQLTIEDALRQPSSNG</sequence>
<evidence type="ECO:0000256" key="1">
    <source>
        <dbReference type="SAM" id="MobiDB-lite"/>
    </source>
</evidence>
<name>A0ABW2T896_9ACTN</name>
<dbReference type="Proteomes" id="UP001596514">
    <property type="component" value="Unassembled WGS sequence"/>
</dbReference>